<dbReference type="STRING" id="29529.SAMN04488122_3183"/>
<dbReference type="Pfam" id="PF04542">
    <property type="entry name" value="Sigma70_r2"/>
    <property type="match status" value="1"/>
</dbReference>
<dbReference type="OrthoDB" id="9150024at2"/>
<keyword evidence="4" id="KW-0804">Transcription</keyword>
<dbReference type="NCBIfam" id="TIGR02937">
    <property type="entry name" value="sigma70-ECF"/>
    <property type="match status" value="1"/>
</dbReference>
<dbReference type="AlphaFoldDB" id="A0A1I0RPD2"/>
<dbReference type="Gene3D" id="1.10.10.10">
    <property type="entry name" value="Winged helix-like DNA-binding domain superfamily/Winged helix DNA-binding domain"/>
    <property type="match status" value="1"/>
</dbReference>
<evidence type="ECO:0000256" key="3">
    <source>
        <dbReference type="ARBA" id="ARBA00023082"/>
    </source>
</evidence>
<dbReference type="SUPFAM" id="SSF88946">
    <property type="entry name" value="Sigma2 domain of RNA polymerase sigma factors"/>
    <property type="match status" value="1"/>
</dbReference>
<comment type="similarity">
    <text evidence="1">Belongs to the sigma-70 factor family. ECF subfamily.</text>
</comment>
<evidence type="ECO:0000256" key="2">
    <source>
        <dbReference type="ARBA" id="ARBA00023015"/>
    </source>
</evidence>
<feature type="domain" description="RNA polymerase sigma-70 region 2" evidence="5">
    <location>
        <begin position="23"/>
        <end position="89"/>
    </location>
</feature>
<evidence type="ECO:0000313" key="8">
    <source>
        <dbReference type="Proteomes" id="UP000199310"/>
    </source>
</evidence>
<dbReference type="GO" id="GO:0016987">
    <property type="term" value="F:sigma factor activity"/>
    <property type="evidence" value="ECO:0007669"/>
    <property type="project" value="UniProtKB-KW"/>
</dbReference>
<dbReference type="InterPro" id="IPR039425">
    <property type="entry name" value="RNA_pol_sigma-70-like"/>
</dbReference>
<name>A0A1I0RPD2_9BACT</name>
<protein>
    <submittedName>
        <fullName evidence="7">RNA polymerase sigma factor, sigma-70 family</fullName>
    </submittedName>
</protein>
<dbReference type="InterPro" id="IPR036388">
    <property type="entry name" value="WH-like_DNA-bd_sf"/>
</dbReference>
<dbReference type="Gene3D" id="1.10.1740.10">
    <property type="match status" value="1"/>
</dbReference>
<gene>
    <name evidence="7" type="ORF">SAMN04488122_3183</name>
</gene>
<evidence type="ECO:0000259" key="5">
    <source>
        <dbReference type="Pfam" id="PF04542"/>
    </source>
</evidence>
<keyword evidence="3" id="KW-0731">Sigma factor</keyword>
<dbReference type="InterPro" id="IPR014284">
    <property type="entry name" value="RNA_pol_sigma-70_dom"/>
</dbReference>
<reference evidence="8" key="1">
    <citation type="submission" date="2016-10" db="EMBL/GenBank/DDBJ databases">
        <authorList>
            <person name="Varghese N."/>
            <person name="Submissions S."/>
        </authorList>
    </citation>
    <scope>NUCLEOTIDE SEQUENCE [LARGE SCALE GENOMIC DNA]</scope>
    <source>
        <strain evidence="8">DSM 3695</strain>
    </source>
</reference>
<organism evidence="7 8">
    <name type="scientific">Chitinophaga arvensicola</name>
    <dbReference type="NCBI Taxonomy" id="29529"/>
    <lineage>
        <taxon>Bacteria</taxon>
        <taxon>Pseudomonadati</taxon>
        <taxon>Bacteroidota</taxon>
        <taxon>Chitinophagia</taxon>
        <taxon>Chitinophagales</taxon>
        <taxon>Chitinophagaceae</taxon>
        <taxon>Chitinophaga</taxon>
    </lineage>
</organism>
<evidence type="ECO:0000256" key="1">
    <source>
        <dbReference type="ARBA" id="ARBA00010641"/>
    </source>
</evidence>
<feature type="domain" description="RNA polymerase sigma factor 70 region 4 type 2" evidence="6">
    <location>
        <begin position="118"/>
        <end position="168"/>
    </location>
</feature>
<dbReference type="PANTHER" id="PTHR43133:SF46">
    <property type="entry name" value="RNA POLYMERASE SIGMA-70 FACTOR ECF SUBFAMILY"/>
    <property type="match status" value="1"/>
</dbReference>
<dbReference type="Proteomes" id="UP000199310">
    <property type="component" value="Unassembled WGS sequence"/>
</dbReference>
<evidence type="ECO:0000256" key="4">
    <source>
        <dbReference type="ARBA" id="ARBA00023163"/>
    </source>
</evidence>
<dbReference type="PANTHER" id="PTHR43133">
    <property type="entry name" value="RNA POLYMERASE ECF-TYPE SIGMA FACTO"/>
    <property type="match status" value="1"/>
</dbReference>
<accession>A0A1I0RPD2</accession>
<sequence length="198" mass="23232">MEQTGNEEWQSFKTGDRRGFQWLYDSYCPHLENYARRFSNDTALLEECIQDLFVKLWLNRETLGNPASVKHYLFKSFRHLLYNKLAGKRKILPIGDHHDFEHFDLSVPAFEGKEELSEKMQQMLRKLTPRQQEAIFLFYVEDMSYQEIADVLNMQVGGAYKLIYRALDNLKANAEMYLLTLLITSLRLLPSTTIPVAV</sequence>
<dbReference type="Pfam" id="PF08281">
    <property type="entry name" value="Sigma70_r4_2"/>
    <property type="match status" value="1"/>
</dbReference>
<evidence type="ECO:0000259" key="6">
    <source>
        <dbReference type="Pfam" id="PF08281"/>
    </source>
</evidence>
<dbReference type="InterPro" id="IPR013324">
    <property type="entry name" value="RNA_pol_sigma_r3/r4-like"/>
</dbReference>
<keyword evidence="2" id="KW-0805">Transcription regulation</keyword>
<proteinExistence type="inferred from homology"/>
<keyword evidence="8" id="KW-1185">Reference proteome</keyword>
<dbReference type="RefSeq" id="WP_143059172.1">
    <property type="nucleotide sequence ID" value="NZ_FOJG01000001.1"/>
</dbReference>
<evidence type="ECO:0000313" key="7">
    <source>
        <dbReference type="EMBL" id="SEW43159.1"/>
    </source>
</evidence>
<dbReference type="CDD" id="cd06171">
    <property type="entry name" value="Sigma70_r4"/>
    <property type="match status" value="1"/>
</dbReference>
<dbReference type="InterPro" id="IPR007627">
    <property type="entry name" value="RNA_pol_sigma70_r2"/>
</dbReference>
<dbReference type="InterPro" id="IPR013249">
    <property type="entry name" value="RNA_pol_sigma70_r4_t2"/>
</dbReference>
<dbReference type="GO" id="GO:0003677">
    <property type="term" value="F:DNA binding"/>
    <property type="evidence" value="ECO:0007669"/>
    <property type="project" value="InterPro"/>
</dbReference>
<dbReference type="GO" id="GO:0006352">
    <property type="term" value="P:DNA-templated transcription initiation"/>
    <property type="evidence" value="ECO:0007669"/>
    <property type="project" value="InterPro"/>
</dbReference>
<dbReference type="EMBL" id="FOJG01000001">
    <property type="protein sequence ID" value="SEW43159.1"/>
    <property type="molecule type" value="Genomic_DNA"/>
</dbReference>
<dbReference type="InterPro" id="IPR013325">
    <property type="entry name" value="RNA_pol_sigma_r2"/>
</dbReference>
<dbReference type="SUPFAM" id="SSF88659">
    <property type="entry name" value="Sigma3 and sigma4 domains of RNA polymerase sigma factors"/>
    <property type="match status" value="1"/>
</dbReference>